<keyword evidence="4" id="KW-1185">Reference proteome</keyword>
<dbReference type="PANTHER" id="PTHR30466">
    <property type="entry name" value="FLAVIN REDUCTASE"/>
    <property type="match status" value="1"/>
</dbReference>
<protein>
    <submittedName>
        <fullName evidence="3">Flavin reductase</fullName>
    </submittedName>
</protein>
<reference evidence="4" key="1">
    <citation type="submission" date="2018-09" db="EMBL/GenBank/DDBJ databases">
        <authorList>
            <person name="Zhu H."/>
        </authorList>
    </citation>
    <scope>NUCLEOTIDE SEQUENCE [LARGE SCALE GENOMIC DNA]</scope>
    <source>
        <strain evidence="4">K1R23-30</strain>
    </source>
</reference>
<evidence type="ECO:0000259" key="2">
    <source>
        <dbReference type="SMART" id="SM00903"/>
    </source>
</evidence>
<dbReference type="RefSeq" id="WP_119771706.1">
    <property type="nucleotide sequence ID" value="NZ_QYUO01000003.1"/>
</dbReference>
<proteinExistence type="predicted"/>
<dbReference type="SUPFAM" id="SSF50475">
    <property type="entry name" value="FMN-binding split barrel"/>
    <property type="match status" value="1"/>
</dbReference>
<accession>A0A3A3FHE5</accession>
<gene>
    <name evidence="3" type="ORF">D3871_24300</name>
</gene>
<dbReference type="PANTHER" id="PTHR30466:SF1">
    <property type="entry name" value="FMN REDUCTASE (NADH) RUTF"/>
    <property type="match status" value="1"/>
</dbReference>
<dbReference type="OrthoDB" id="8525727at2"/>
<evidence type="ECO:0000256" key="1">
    <source>
        <dbReference type="ARBA" id="ARBA00023002"/>
    </source>
</evidence>
<dbReference type="GO" id="GO:0006208">
    <property type="term" value="P:pyrimidine nucleobase catabolic process"/>
    <property type="evidence" value="ECO:0007669"/>
    <property type="project" value="TreeGrafter"/>
</dbReference>
<comment type="caution">
    <text evidence="3">The sequence shown here is derived from an EMBL/GenBank/DDBJ whole genome shotgun (WGS) entry which is preliminary data.</text>
</comment>
<sequence length="164" mass="17531">MLRENFVDGMSRVPNSVSVVTTDGIAGRFGVTVSATASVSADPPTLLVCVHHLSRASQAIIENGVFCVNLLHTEASRISDTFAGRVAAPEGDKFGCASWHTLQSGAPVIDGPLVAFDCKLMQHMQVNTHYIFIGGVLHVEFGKTARPLLHANRSYGTAWLFPPA</sequence>
<dbReference type="AlphaFoldDB" id="A0A3A3FHE5"/>
<dbReference type="Gene3D" id="2.30.110.10">
    <property type="entry name" value="Electron Transport, Fmn-binding Protein, Chain A"/>
    <property type="match status" value="1"/>
</dbReference>
<dbReference type="GO" id="GO:0042602">
    <property type="term" value="F:riboflavin reductase (NADPH) activity"/>
    <property type="evidence" value="ECO:0007669"/>
    <property type="project" value="TreeGrafter"/>
</dbReference>
<dbReference type="InterPro" id="IPR050268">
    <property type="entry name" value="NADH-dep_flavin_reductase"/>
</dbReference>
<organism evidence="3 4">
    <name type="scientific">Noviherbaspirillum saxi</name>
    <dbReference type="NCBI Taxonomy" id="2320863"/>
    <lineage>
        <taxon>Bacteria</taxon>
        <taxon>Pseudomonadati</taxon>
        <taxon>Pseudomonadota</taxon>
        <taxon>Betaproteobacteria</taxon>
        <taxon>Burkholderiales</taxon>
        <taxon>Oxalobacteraceae</taxon>
        <taxon>Noviherbaspirillum</taxon>
    </lineage>
</organism>
<dbReference type="SMART" id="SM00903">
    <property type="entry name" value="Flavin_Reduct"/>
    <property type="match status" value="1"/>
</dbReference>
<feature type="domain" description="Flavin reductase like" evidence="2">
    <location>
        <begin position="10"/>
        <end position="157"/>
    </location>
</feature>
<dbReference type="Proteomes" id="UP000265955">
    <property type="component" value="Unassembled WGS sequence"/>
</dbReference>
<dbReference type="GO" id="GO:0010181">
    <property type="term" value="F:FMN binding"/>
    <property type="evidence" value="ECO:0007669"/>
    <property type="project" value="InterPro"/>
</dbReference>
<evidence type="ECO:0000313" key="3">
    <source>
        <dbReference type="EMBL" id="RJF91808.1"/>
    </source>
</evidence>
<dbReference type="Pfam" id="PF01613">
    <property type="entry name" value="Flavin_Reduct"/>
    <property type="match status" value="1"/>
</dbReference>
<evidence type="ECO:0000313" key="4">
    <source>
        <dbReference type="Proteomes" id="UP000265955"/>
    </source>
</evidence>
<keyword evidence="1" id="KW-0560">Oxidoreductase</keyword>
<dbReference type="EMBL" id="QYUO01000003">
    <property type="protein sequence ID" value="RJF91808.1"/>
    <property type="molecule type" value="Genomic_DNA"/>
</dbReference>
<dbReference type="InterPro" id="IPR012349">
    <property type="entry name" value="Split_barrel_FMN-bd"/>
</dbReference>
<dbReference type="InterPro" id="IPR002563">
    <property type="entry name" value="Flavin_Rdtase-like_dom"/>
</dbReference>
<name>A0A3A3FHE5_9BURK</name>